<evidence type="ECO:0000256" key="2">
    <source>
        <dbReference type="ARBA" id="ARBA00022723"/>
    </source>
</evidence>
<keyword evidence="3" id="KW-0862">Zinc</keyword>
<evidence type="ECO:0000256" key="3">
    <source>
        <dbReference type="ARBA" id="ARBA00022833"/>
    </source>
</evidence>
<name>A0A2M7S7T3_9BACT</name>
<dbReference type="AlphaFoldDB" id="A0A2M7S7T3"/>
<protein>
    <recommendedName>
        <fullName evidence="6">Hydrogenase maturation nickel metallochaperone HypA</fullName>
    </recommendedName>
</protein>
<comment type="caution">
    <text evidence="4">The sequence shown here is derived from an EMBL/GenBank/DDBJ whole genome shotgun (WGS) entry which is preliminary data.</text>
</comment>
<dbReference type="GO" id="GO:0016151">
    <property type="term" value="F:nickel cation binding"/>
    <property type="evidence" value="ECO:0007669"/>
    <property type="project" value="InterPro"/>
</dbReference>
<dbReference type="EMBL" id="PFMR01000251">
    <property type="protein sequence ID" value="PIZ15591.1"/>
    <property type="molecule type" value="Genomic_DNA"/>
</dbReference>
<dbReference type="GO" id="GO:0051604">
    <property type="term" value="P:protein maturation"/>
    <property type="evidence" value="ECO:0007669"/>
    <property type="project" value="InterPro"/>
</dbReference>
<evidence type="ECO:0000313" key="4">
    <source>
        <dbReference type="EMBL" id="PIZ15591.1"/>
    </source>
</evidence>
<dbReference type="Proteomes" id="UP000229307">
    <property type="component" value="Unassembled WGS sequence"/>
</dbReference>
<dbReference type="InterPro" id="IPR000688">
    <property type="entry name" value="HypA/HybF"/>
</dbReference>
<organism evidence="4 5">
    <name type="scientific">Candidatus Desantisbacteria bacterium CG_4_10_14_0_8_um_filter_48_22</name>
    <dbReference type="NCBI Taxonomy" id="1974543"/>
    <lineage>
        <taxon>Bacteria</taxon>
        <taxon>Candidatus Desantisiibacteriota</taxon>
    </lineage>
</organism>
<proteinExistence type="predicted"/>
<sequence length="82" mass="8687">MHEIGIAKGILKKALELATSSKKSKKVIKIKVKAGIGEMIIGDSLQFAFSRLAKGTAAAGAEIELEEFEGVGISIESVELEE</sequence>
<dbReference type="Gene3D" id="3.30.2320.50">
    <property type="match status" value="1"/>
</dbReference>
<evidence type="ECO:0000256" key="1">
    <source>
        <dbReference type="ARBA" id="ARBA00022596"/>
    </source>
</evidence>
<dbReference type="Pfam" id="PF01155">
    <property type="entry name" value="HypA"/>
    <property type="match status" value="1"/>
</dbReference>
<gene>
    <name evidence="4" type="ORF">COY52_09285</name>
</gene>
<evidence type="ECO:0000313" key="5">
    <source>
        <dbReference type="Proteomes" id="UP000229307"/>
    </source>
</evidence>
<reference evidence="5" key="1">
    <citation type="submission" date="2017-09" db="EMBL/GenBank/DDBJ databases">
        <title>Depth-based differentiation of microbial function through sediment-hosted aquifers and enrichment of novel symbionts in the deep terrestrial subsurface.</title>
        <authorList>
            <person name="Probst A.J."/>
            <person name="Ladd B."/>
            <person name="Jarett J.K."/>
            <person name="Geller-Mcgrath D.E."/>
            <person name="Sieber C.M.K."/>
            <person name="Emerson J.B."/>
            <person name="Anantharaman K."/>
            <person name="Thomas B.C."/>
            <person name="Malmstrom R."/>
            <person name="Stieglmeier M."/>
            <person name="Klingl A."/>
            <person name="Woyke T."/>
            <person name="Ryan C.M."/>
            <person name="Banfield J.F."/>
        </authorList>
    </citation>
    <scope>NUCLEOTIDE SEQUENCE [LARGE SCALE GENOMIC DNA]</scope>
</reference>
<keyword evidence="1" id="KW-0533">Nickel</keyword>
<accession>A0A2M7S7T3</accession>
<evidence type="ECO:0008006" key="6">
    <source>
        <dbReference type="Google" id="ProtNLM"/>
    </source>
</evidence>
<keyword evidence="2" id="KW-0479">Metal-binding</keyword>